<organism evidence="1 2">
    <name type="scientific">Oceanospirillum linum</name>
    <dbReference type="NCBI Taxonomy" id="966"/>
    <lineage>
        <taxon>Bacteria</taxon>
        <taxon>Pseudomonadati</taxon>
        <taxon>Pseudomonadota</taxon>
        <taxon>Gammaproteobacteria</taxon>
        <taxon>Oceanospirillales</taxon>
        <taxon>Oceanospirillaceae</taxon>
        <taxon>Oceanospirillum</taxon>
    </lineage>
</organism>
<gene>
    <name evidence="1" type="ORF">BTA35_0202325</name>
</gene>
<dbReference type="RefSeq" id="WP_077243357.1">
    <property type="nucleotide sequence ID" value="NZ_FXTS01000001.1"/>
</dbReference>
<evidence type="ECO:0008006" key="3">
    <source>
        <dbReference type="Google" id="ProtNLM"/>
    </source>
</evidence>
<evidence type="ECO:0000313" key="1">
    <source>
        <dbReference type="EMBL" id="OOV88923.1"/>
    </source>
</evidence>
<proteinExistence type="predicted"/>
<dbReference type="Proteomes" id="UP000190064">
    <property type="component" value="Unassembled WGS sequence"/>
</dbReference>
<comment type="caution">
    <text evidence="1">The sequence shown here is derived from an EMBL/GenBank/DDBJ whole genome shotgun (WGS) entry which is preliminary data.</text>
</comment>
<sequence>MRFNELVHNWKSNDTGAITEELYSIRLPVEDAARLQALAELFPRRPPELLLADLIKVALDEVEGRFPYEKGTRVVAHDEEGDPIYEDKGLTPRFLELSRHYLKEHTKLKAAG</sequence>
<keyword evidence="2" id="KW-1185">Reference proteome</keyword>
<dbReference type="AlphaFoldDB" id="A0A1T1HGG3"/>
<dbReference type="STRING" id="966.BTA35_0202325"/>
<reference evidence="1" key="1">
    <citation type="submission" date="2017-02" db="EMBL/GenBank/DDBJ databases">
        <title>Draft Genome Sequence of the Salt Water Bacterium Oceanospirillum linum ATCC 11336.</title>
        <authorList>
            <person name="Trachtenberg A.M."/>
            <person name="Carney J.G."/>
            <person name="Linnane J.D."/>
            <person name="Rheaume B.A."/>
            <person name="Pitts N.L."/>
            <person name="Mykles D.L."/>
            <person name="Maclea K.S."/>
        </authorList>
    </citation>
    <scope>NUCLEOTIDE SEQUENCE [LARGE SCALE GENOMIC DNA]</scope>
    <source>
        <strain evidence="1">ATCC 11336</strain>
    </source>
</reference>
<protein>
    <recommendedName>
        <fullName evidence="3">Type 1 pili tip component</fullName>
    </recommendedName>
</protein>
<accession>A0A1T1HGG3</accession>
<name>A0A1T1HGG3_OCELI</name>
<evidence type="ECO:0000313" key="2">
    <source>
        <dbReference type="Proteomes" id="UP000190064"/>
    </source>
</evidence>
<dbReference type="EMBL" id="MTSD02000001">
    <property type="protein sequence ID" value="OOV88923.1"/>
    <property type="molecule type" value="Genomic_DNA"/>
</dbReference>